<dbReference type="FunFam" id="3.30.200.20:FF:000315">
    <property type="entry name" value="Calcium-dependent protein kinase 3"/>
    <property type="match status" value="1"/>
</dbReference>
<comment type="catalytic activity">
    <reaction evidence="16">
        <text>L-threonyl-[protein] + ATP = O-phospho-L-threonyl-[protein] + ADP + H(+)</text>
        <dbReference type="Rhea" id="RHEA:46608"/>
        <dbReference type="Rhea" id="RHEA-COMP:11060"/>
        <dbReference type="Rhea" id="RHEA-COMP:11605"/>
        <dbReference type="ChEBI" id="CHEBI:15378"/>
        <dbReference type="ChEBI" id="CHEBI:30013"/>
        <dbReference type="ChEBI" id="CHEBI:30616"/>
        <dbReference type="ChEBI" id="CHEBI:61977"/>
        <dbReference type="ChEBI" id="CHEBI:456216"/>
        <dbReference type="EC" id="2.7.11.1"/>
    </reaction>
</comment>
<dbReference type="InterPro" id="IPR000719">
    <property type="entry name" value="Prot_kinase_dom"/>
</dbReference>
<keyword evidence="11 18" id="KW-0067">ATP-binding</keyword>
<dbReference type="GO" id="GO:0005977">
    <property type="term" value="P:glycogen metabolic process"/>
    <property type="evidence" value="ECO:0007669"/>
    <property type="project" value="UniProtKB-KW"/>
</dbReference>
<keyword evidence="9" id="KW-0418">Kinase</keyword>
<dbReference type="InterPro" id="IPR002291">
    <property type="entry name" value="Phosph_kin_gamma"/>
</dbReference>
<protein>
    <recommendedName>
        <fullName evidence="21">Protein kinase domain-containing protein</fullName>
    </recommendedName>
</protein>
<proteinExistence type="inferred from homology"/>
<evidence type="ECO:0000256" key="16">
    <source>
        <dbReference type="ARBA" id="ARBA00047899"/>
    </source>
</evidence>
<evidence type="ECO:0000256" key="7">
    <source>
        <dbReference type="ARBA" id="ARBA00022737"/>
    </source>
</evidence>
<keyword evidence="4" id="KW-0321">Glycogen metabolism</keyword>
<keyword evidence="20" id="KW-1133">Transmembrane helix</keyword>
<dbReference type="SUPFAM" id="SSF56112">
    <property type="entry name" value="Protein kinase-like (PK-like)"/>
    <property type="match status" value="1"/>
</dbReference>
<feature type="binding site" evidence="18">
    <location>
        <position position="93"/>
    </location>
    <ligand>
        <name>ATP</name>
        <dbReference type="ChEBI" id="CHEBI:30616"/>
    </ligand>
</feature>
<evidence type="ECO:0000256" key="20">
    <source>
        <dbReference type="SAM" id="Phobius"/>
    </source>
</evidence>
<evidence type="ECO:0000256" key="10">
    <source>
        <dbReference type="ARBA" id="ARBA00022837"/>
    </source>
</evidence>
<dbReference type="PROSITE" id="PS50011">
    <property type="entry name" value="PROTEIN_KINASE_DOM"/>
    <property type="match status" value="1"/>
</dbReference>
<keyword evidence="6" id="KW-0479">Metal-binding</keyword>
<evidence type="ECO:0000256" key="18">
    <source>
        <dbReference type="PROSITE-ProRule" id="PRU10141"/>
    </source>
</evidence>
<comment type="catalytic activity">
    <reaction evidence="1">
        <text>2 ATP + phosphorylase b = 2 ADP + phosphorylase a.</text>
        <dbReference type="EC" id="2.7.11.19"/>
    </reaction>
</comment>
<dbReference type="Gene3D" id="1.10.510.10">
    <property type="entry name" value="Transferase(Phosphotransferase) domain 1"/>
    <property type="match status" value="1"/>
</dbReference>
<evidence type="ECO:0000256" key="3">
    <source>
        <dbReference type="ARBA" id="ARBA00022527"/>
    </source>
</evidence>
<evidence type="ECO:0000259" key="21">
    <source>
        <dbReference type="PROSITE" id="PS50011"/>
    </source>
</evidence>
<dbReference type="InterPro" id="IPR008271">
    <property type="entry name" value="Ser/Thr_kinase_AS"/>
</dbReference>
<dbReference type="PROSITE" id="PS00107">
    <property type="entry name" value="PROTEIN_KINASE_ATP"/>
    <property type="match status" value="1"/>
</dbReference>
<dbReference type="Proteomes" id="UP000481153">
    <property type="component" value="Unassembled WGS sequence"/>
</dbReference>
<evidence type="ECO:0000256" key="1">
    <source>
        <dbReference type="ARBA" id="ARBA00001674"/>
    </source>
</evidence>
<dbReference type="Gene3D" id="6.10.140.620">
    <property type="match status" value="1"/>
</dbReference>
<dbReference type="Pfam" id="PF00069">
    <property type="entry name" value="Pkinase"/>
    <property type="match status" value="1"/>
</dbReference>
<comment type="caution">
    <text evidence="22">The sequence shown here is derived from an EMBL/GenBank/DDBJ whole genome shotgun (WGS) entry which is preliminary data.</text>
</comment>
<dbReference type="GO" id="GO:0004689">
    <property type="term" value="F:phosphorylase kinase activity"/>
    <property type="evidence" value="ECO:0007669"/>
    <property type="project" value="UniProtKB-EC"/>
</dbReference>
<dbReference type="SMART" id="SM00220">
    <property type="entry name" value="S_TKc"/>
    <property type="match status" value="1"/>
</dbReference>
<dbReference type="AlphaFoldDB" id="A0A6G0WA61"/>
<evidence type="ECO:0000256" key="9">
    <source>
        <dbReference type="ARBA" id="ARBA00022777"/>
    </source>
</evidence>
<keyword evidence="20" id="KW-0812">Transmembrane</keyword>
<evidence type="ECO:0000256" key="2">
    <source>
        <dbReference type="ARBA" id="ARBA00001946"/>
    </source>
</evidence>
<keyword evidence="12" id="KW-0112">Calmodulin-binding</keyword>
<name>A0A6G0WA61_9STRA</name>
<dbReference type="VEuPathDB" id="FungiDB:AeMF1_012869"/>
<dbReference type="PRINTS" id="PR01049">
    <property type="entry name" value="PHOSPHBKNASE"/>
</dbReference>
<comment type="similarity">
    <text evidence="14">Belongs to the protein kinase superfamily. Ser/Thr protein kinase family. CDPK subfamily.</text>
</comment>
<evidence type="ECO:0000256" key="17">
    <source>
        <dbReference type="ARBA" id="ARBA00048679"/>
    </source>
</evidence>
<gene>
    <name evidence="22" type="ORF">Ae201684_017882</name>
</gene>
<evidence type="ECO:0000256" key="19">
    <source>
        <dbReference type="RuleBase" id="RU000304"/>
    </source>
</evidence>
<dbReference type="PROSITE" id="PS00108">
    <property type="entry name" value="PROTEIN_KINASE_ST"/>
    <property type="match status" value="1"/>
</dbReference>
<evidence type="ECO:0000256" key="4">
    <source>
        <dbReference type="ARBA" id="ARBA00022600"/>
    </source>
</evidence>
<dbReference type="InterPro" id="IPR011009">
    <property type="entry name" value="Kinase-like_dom_sf"/>
</dbReference>
<dbReference type="EMBL" id="VJMJ01000314">
    <property type="protein sequence ID" value="KAF0723135.1"/>
    <property type="molecule type" value="Genomic_DNA"/>
</dbReference>
<evidence type="ECO:0000256" key="11">
    <source>
        <dbReference type="ARBA" id="ARBA00022840"/>
    </source>
</evidence>
<keyword evidence="3 19" id="KW-0723">Serine/threonine-protein kinase</keyword>
<feature type="domain" description="Protein kinase" evidence="21">
    <location>
        <begin position="64"/>
        <end position="321"/>
    </location>
</feature>
<dbReference type="GO" id="GO:0005516">
    <property type="term" value="F:calmodulin binding"/>
    <property type="evidence" value="ECO:0007669"/>
    <property type="project" value="UniProtKB-KW"/>
</dbReference>
<evidence type="ECO:0000256" key="6">
    <source>
        <dbReference type="ARBA" id="ARBA00022723"/>
    </source>
</evidence>
<sequence>MRTPSAIETAAWALTGVLAAVAMIYIMQKSSSNASISRQSSVEAKESKSDRAAQASPTVFKDKYALGKRLGSGSFAIVRQGVELTTGKTFAVKCIDTSSLSSADAAALKQEISILKQLHHPNIMALHEVYTEANYTYLVTELLDGGELFDRIVEKTFYSEKEARDVVRVVLDAIKYCHGRGVVHRDLKPENLLLTSKSDDASIKVADFGFAKHDDLSTGLGTACGSPGYVAPEILQRQKYGKAVDIWSLGVITFILLCGYPPFHNDNQAKLFAAIKLGTFKFKSPYWDDISDDAKDFISKMLCLEPAQRWTAEQLLKHCWLTGVNISTAPLATAMDELKKYNARRKFKAAVRTVQVTAALSRAQKTE</sequence>
<dbReference type="InterPro" id="IPR017441">
    <property type="entry name" value="Protein_kinase_ATP_BS"/>
</dbReference>
<dbReference type="GO" id="GO:0046872">
    <property type="term" value="F:metal ion binding"/>
    <property type="evidence" value="ECO:0007669"/>
    <property type="project" value="UniProtKB-KW"/>
</dbReference>
<keyword evidence="7" id="KW-0677">Repeat</keyword>
<dbReference type="Gene3D" id="3.30.200.20">
    <property type="entry name" value="Phosphorylase Kinase, domain 1"/>
    <property type="match status" value="1"/>
</dbReference>
<accession>A0A6G0WA61</accession>
<keyword evidence="13" id="KW-0119">Carbohydrate metabolism</keyword>
<evidence type="ECO:0000313" key="23">
    <source>
        <dbReference type="Proteomes" id="UP000481153"/>
    </source>
</evidence>
<keyword evidence="10" id="KW-0106">Calcium</keyword>
<dbReference type="GO" id="GO:0005524">
    <property type="term" value="F:ATP binding"/>
    <property type="evidence" value="ECO:0007669"/>
    <property type="project" value="UniProtKB-UniRule"/>
</dbReference>
<comment type="cofactor">
    <cofactor evidence="2">
        <name>Mg(2+)</name>
        <dbReference type="ChEBI" id="CHEBI:18420"/>
    </cofactor>
</comment>
<dbReference type="CDD" id="cd05117">
    <property type="entry name" value="STKc_CAMK"/>
    <property type="match status" value="1"/>
</dbReference>
<comment type="subunit">
    <text evidence="15">Hexadecamer of 4 heterotetramers, each composed of alpha, beta, gamma, and delta subunits. Alpha (PHKA1 or PHKA2) and beta (PHKB) are regulatory subunits, gamma (PHKG1 or PHKG2) is the catalytic subunit, and delta is calmodulin.</text>
</comment>
<evidence type="ECO:0000256" key="15">
    <source>
        <dbReference type="ARBA" id="ARBA00025890"/>
    </source>
</evidence>
<comment type="catalytic activity">
    <reaction evidence="17">
        <text>L-seryl-[protein] + ATP = O-phospho-L-seryl-[protein] + ADP + H(+)</text>
        <dbReference type="Rhea" id="RHEA:17989"/>
        <dbReference type="Rhea" id="RHEA-COMP:9863"/>
        <dbReference type="Rhea" id="RHEA-COMP:11604"/>
        <dbReference type="ChEBI" id="CHEBI:15378"/>
        <dbReference type="ChEBI" id="CHEBI:29999"/>
        <dbReference type="ChEBI" id="CHEBI:30616"/>
        <dbReference type="ChEBI" id="CHEBI:83421"/>
        <dbReference type="ChEBI" id="CHEBI:456216"/>
        <dbReference type="EC" id="2.7.11.1"/>
    </reaction>
</comment>
<reference evidence="22 23" key="1">
    <citation type="submission" date="2019-07" db="EMBL/GenBank/DDBJ databases">
        <title>Genomics analysis of Aphanomyces spp. identifies a new class of oomycete effector associated with host adaptation.</title>
        <authorList>
            <person name="Gaulin E."/>
        </authorList>
    </citation>
    <scope>NUCLEOTIDE SEQUENCE [LARGE SCALE GENOMIC DNA]</scope>
    <source>
        <strain evidence="22 23">ATCC 201684</strain>
    </source>
</reference>
<dbReference type="FunFam" id="1.10.510.10:FF:000026">
    <property type="entry name" value="Calcium/calmodulin-dependent protein kinase type 1"/>
    <property type="match status" value="1"/>
</dbReference>
<keyword evidence="20" id="KW-0472">Membrane</keyword>
<evidence type="ECO:0000313" key="22">
    <source>
        <dbReference type="EMBL" id="KAF0723135.1"/>
    </source>
</evidence>
<keyword evidence="23" id="KW-1185">Reference proteome</keyword>
<evidence type="ECO:0000256" key="14">
    <source>
        <dbReference type="ARBA" id="ARBA00024334"/>
    </source>
</evidence>
<keyword evidence="5" id="KW-0808">Transferase</keyword>
<evidence type="ECO:0000256" key="12">
    <source>
        <dbReference type="ARBA" id="ARBA00022860"/>
    </source>
</evidence>
<evidence type="ECO:0000256" key="5">
    <source>
        <dbReference type="ARBA" id="ARBA00022679"/>
    </source>
</evidence>
<dbReference type="PANTHER" id="PTHR24347">
    <property type="entry name" value="SERINE/THREONINE-PROTEIN KINASE"/>
    <property type="match status" value="1"/>
</dbReference>
<organism evidence="22 23">
    <name type="scientific">Aphanomyces euteiches</name>
    <dbReference type="NCBI Taxonomy" id="100861"/>
    <lineage>
        <taxon>Eukaryota</taxon>
        <taxon>Sar</taxon>
        <taxon>Stramenopiles</taxon>
        <taxon>Oomycota</taxon>
        <taxon>Saprolegniomycetes</taxon>
        <taxon>Saprolegniales</taxon>
        <taxon>Verrucalvaceae</taxon>
        <taxon>Aphanomyces</taxon>
    </lineage>
</organism>
<evidence type="ECO:0000256" key="8">
    <source>
        <dbReference type="ARBA" id="ARBA00022741"/>
    </source>
</evidence>
<feature type="transmembrane region" description="Helical" evidence="20">
    <location>
        <begin position="6"/>
        <end position="27"/>
    </location>
</feature>
<evidence type="ECO:0000256" key="13">
    <source>
        <dbReference type="ARBA" id="ARBA00023277"/>
    </source>
</evidence>
<keyword evidence="8 18" id="KW-0547">Nucleotide-binding</keyword>
<dbReference type="GO" id="GO:0005964">
    <property type="term" value="C:phosphorylase kinase complex"/>
    <property type="evidence" value="ECO:0007669"/>
    <property type="project" value="InterPro"/>
</dbReference>